<evidence type="ECO:0000313" key="2">
    <source>
        <dbReference type="Proteomes" id="UP001378960"/>
    </source>
</evidence>
<dbReference type="Proteomes" id="UP001378960">
    <property type="component" value="Unassembled WGS sequence"/>
</dbReference>
<reference evidence="1 2" key="1">
    <citation type="journal article" date="2023" name="Elife">
        <title>Identification of key yeast species and microbe-microbe interactions impacting larval growth of Drosophila in the wild.</title>
        <authorList>
            <person name="Mure A."/>
            <person name="Sugiura Y."/>
            <person name="Maeda R."/>
            <person name="Honda K."/>
            <person name="Sakurai N."/>
            <person name="Takahashi Y."/>
            <person name="Watada M."/>
            <person name="Katoh T."/>
            <person name="Gotoh A."/>
            <person name="Gotoh Y."/>
            <person name="Taniguchi I."/>
            <person name="Nakamura K."/>
            <person name="Hayashi T."/>
            <person name="Katayama T."/>
            <person name="Uemura T."/>
            <person name="Hattori Y."/>
        </authorList>
    </citation>
    <scope>NUCLEOTIDE SEQUENCE [LARGE SCALE GENOMIC DNA]</scope>
    <source>
        <strain evidence="1 2">PK-24</strain>
    </source>
</reference>
<organism evidence="1 2">
    <name type="scientific">Pichia kluyveri</name>
    <name type="common">Yeast</name>
    <dbReference type="NCBI Taxonomy" id="36015"/>
    <lineage>
        <taxon>Eukaryota</taxon>
        <taxon>Fungi</taxon>
        <taxon>Dikarya</taxon>
        <taxon>Ascomycota</taxon>
        <taxon>Saccharomycotina</taxon>
        <taxon>Pichiomycetes</taxon>
        <taxon>Pichiales</taxon>
        <taxon>Pichiaceae</taxon>
        <taxon>Pichia</taxon>
    </lineage>
</organism>
<dbReference type="AlphaFoldDB" id="A0AAV5R9E5"/>
<keyword evidence="2" id="KW-1185">Reference proteome</keyword>
<gene>
    <name evidence="1" type="ORF">DAPK24_047430</name>
</gene>
<comment type="caution">
    <text evidence="1">The sequence shown here is derived from an EMBL/GenBank/DDBJ whole genome shotgun (WGS) entry which is preliminary data.</text>
</comment>
<name>A0AAV5R9E5_PICKL</name>
<evidence type="ECO:0000313" key="1">
    <source>
        <dbReference type="EMBL" id="GMM48145.1"/>
    </source>
</evidence>
<protein>
    <submittedName>
        <fullName evidence="1">Uncharacterized protein</fullName>
    </submittedName>
</protein>
<accession>A0AAV5R9E5</accession>
<sequence>MIEQWECERIQDNFFTEKFWEDVRSNYSKLYPDKPDPIPNLKTWKVNYRELKKNTKIPWNFTYEDLVFPYDLGSSYENLVDSLGPIYLWMYPFGHASGDGTVFVKDKLKEDQLNLPFPPDGSNSDPADFIDVHAVNEDTIDDYNEKTVKSWSNFMGETLDDFGVDLETEDYELSKSK</sequence>
<dbReference type="EMBL" id="BTGB01000009">
    <property type="protein sequence ID" value="GMM48145.1"/>
    <property type="molecule type" value="Genomic_DNA"/>
</dbReference>
<proteinExistence type="predicted"/>